<dbReference type="AlphaFoldDB" id="A0A916TJX7"/>
<dbReference type="RefSeq" id="WP_188589054.1">
    <property type="nucleotide sequence ID" value="NZ_BMGC01000079.1"/>
</dbReference>
<evidence type="ECO:0000313" key="3">
    <source>
        <dbReference type="Proteomes" id="UP000621454"/>
    </source>
</evidence>
<keyword evidence="3" id="KW-1185">Reference proteome</keyword>
<proteinExistence type="predicted"/>
<dbReference type="Proteomes" id="UP000621454">
    <property type="component" value="Unassembled WGS sequence"/>
</dbReference>
<reference evidence="2" key="1">
    <citation type="journal article" date="2014" name="Int. J. Syst. Evol. Microbiol.">
        <title>Complete genome sequence of Corynebacterium casei LMG S-19264T (=DSM 44701T), isolated from a smear-ripened cheese.</title>
        <authorList>
            <consortium name="US DOE Joint Genome Institute (JGI-PGF)"/>
            <person name="Walter F."/>
            <person name="Albersmeier A."/>
            <person name="Kalinowski J."/>
            <person name="Ruckert C."/>
        </authorList>
    </citation>
    <scope>NUCLEOTIDE SEQUENCE</scope>
    <source>
        <strain evidence="2">CGMCC 1.12827</strain>
    </source>
</reference>
<name>A0A916TJX7_9ACTN</name>
<evidence type="ECO:0000259" key="1">
    <source>
        <dbReference type="Pfam" id="PF21962"/>
    </source>
</evidence>
<dbReference type="EMBL" id="BMGC01000079">
    <property type="protein sequence ID" value="GGB48690.1"/>
    <property type="molecule type" value="Genomic_DNA"/>
</dbReference>
<dbReference type="InterPro" id="IPR053832">
    <property type="entry name" value="DUF6924"/>
</dbReference>
<gene>
    <name evidence="2" type="ORF">GCM10011489_39750</name>
</gene>
<sequence length="142" mass="15477">MAITLPAPVLDFSVLIRSDFSDDDVWEEVREAAVAEVWETPSEPFVADLTVVDDDAFDKVSVNDFVSAAEGSDHSVVFVADAKTMSDPDHPILAIDTSEEPGATFRVVPSSMWAVQNNVALGNLFFSELAEQARQTSDNTIR</sequence>
<dbReference type="Pfam" id="PF21962">
    <property type="entry name" value="DUF6924"/>
    <property type="match status" value="1"/>
</dbReference>
<comment type="caution">
    <text evidence="2">The sequence shown here is derived from an EMBL/GenBank/DDBJ whole genome shotgun (WGS) entry which is preliminary data.</text>
</comment>
<evidence type="ECO:0000313" key="2">
    <source>
        <dbReference type="EMBL" id="GGB48690.1"/>
    </source>
</evidence>
<organism evidence="2 3">
    <name type="scientific">Gordonia jinhuaensis</name>
    <dbReference type="NCBI Taxonomy" id="1517702"/>
    <lineage>
        <taxon>Bacteria</taxon>
        <taxon>Bacillati</taxon>
        <taxon>Actinomycetota</taxon>
        <taxon>Actinomycetes</taxon>
        <taxon>Mycobacteriales</taxon>
        <taxon>Gordoniaceae</taxon>
        <taxon>Gordonia</taxon>
    </lineage>
</organism>
<feature type="domain" description="DUF6924" evidence="1">
    <location>
        <begin position="13"/>
        <end position="135"/>
    </location>
</feature>
<reference evidence="2" key="2">
    <citation type="submission" date="2020-09" db="EMBL/GenBank/DDBJ databases">
        <authorList>
            <person name="Sun Q."/>
            <person name="Zhou Y."/>
        </authorList>
    </citation>
    <scope>NUCLEOTIDE SEQUENCE</scope>
    <source>
        <strain evidence="2">CGMCC 1.12827</strain>
    </source>
</reference>
<accession>A0A916TJX7</accession>
<protein>
    <recommendedName>
        <fullName evidence="1">DUF6924 domain-containing protein</fullName>
    </recommendedName>
</protein>